<evidence type="ECO:0000313" key="2">
    <source>
        <dbReference type="WBParaSite" id="RSKR_0000295200.1"/>
    </source>
</evidence>
<organism evidence="1 2">
    <name type="scientific">Rhabditophanes sp. KR3021</name>
    <dbReference type="NCBI Taxonomy" id="114890"/>
    <lineage>
        <taxon>Eukaryota</taxon>
        <taxon>Metazoa</taxon>
        <taxon>Ecdysozoa</taxon>
        <taxon>Nematoda</taxon>
        <taxon>Chromadorea</taxon>
        <taxon>Rhabditida</taxon>
        <taxon>Tylenchina</taxon>
        <taxon>Panagrolaimomorpha</taxon>
        <taxon>Strongyloidoidea</taxon>
        <taxon>Alloionematidae</taxon>
        <taxon>Rhabditophanes</taxon>
    </lineage>
</organism>
<dbReference type="WBParaSite" id="RSKR_0000295200.1">
    <property type="protein sequence ID" value="RSKR_0000295200.1"/>
    <property type="gene ID" value="RSKR_0000295200"/>
</dbReference>
<accession>A0AC35TP76</accession>
<name>A0AC35TP76_9BILA</name>
<dbReference type="Proteomes" id="UP000095286">
    <property type="component" value="Unplaced"/>
</dbReference>
<protein>
    <submittedName>
        <fullName evidence="2">VWFA domain-containing protein</fullName>
    </submittedName>
</protein>
<evidence type="ECO:0000313" key="1">
    <source>
        <dbReference type="Proteomes" id="UP000095286"/>
    </source>
</evidence>
<sequence>MITYQLDPKLTDNLPVFDIRAQSSMASNAAIASTTTTILPTTLPRAIDSKLLQSDIAIILDTSSQDNALLQKTATDIISALTIDTVLPNLYSRVNLMLLGENSATVTGWTLPKAILLASIKIATRIDKKASITIPNFVNPFEGAFQQSVMERPNVQRIAIFITDNNLQHGDPGTRLKGNQVVKQNDIHSILVSINPTLKAETDFSTISKAFTGVNSNELIAHDFVSKDNLFENVLLNGNVLCNFGSIIKSSNQDSAFTFPFQNEDAPFITNYCNNMHFSFKCANENDLLPISVAMTHYSLELDKDYVQIYDDTDSTDPEAVFNGIHDSNTINSIQSYFINFKITTDFNGVFKGFNAAFTNCKILA</sequence>
<proteinExistence type="predicted"/>
<reference evidence="2" key="1">
    <citation type="submission" date="2016-11" db="UniProtKB">
        <authorList>
            <consortium name="WormBaseParasite"/>
        </authorList>
    </citation>
    <scope>IDENTIFICATION</scope>
    <source>
        <strain evidence="2">KR3021</strain>
    </source>
</reference>